<dbReference type="CDD" id="cd22790">
    <property type="entry name" value="OTU_OTUL-like"/>
    <property type="match status" value="1"/>
</dbReference>
<feature type="compositionally biased region" description="Polar residues" evidence="4">
    <location>
        <begin position="356"/>
        <end position="407"/>
    </location>
</feature>
<comment type="similarity">
    <text evidence="2">Belongs to the peptidase C65 family. Otulin subfamily.</text>
</comment>
<reference evidence="7" key="1">
    <citation type="submission" date="2025-08" db="UniProtKB">
        <authorList>
            <consortium name="RefSeq"/>
        </authorList>
    </citation>
    <scope>IDENTIFICATION</scope>
</reference>
<dbReference type="OrthoDB" id="6288034at2759"/>
<dbReference type="Proteomes" id="UP001165740">
    <property type="component" value="Chromosome 10"/>
</dbReference>
<feature type="compositionally biased region" description="Low complexity" evidence="4">
    <location>
        <begin position="320"/>
        <end position="333"/>
    </location>
</feature>
<feature type="region of interest" description="Disordered" evidence="4">
    <location>
        <begin position="593"/>
        <end position="637"/>
    </location>
</feature>
<evidence type="ECO:0000256" key="4">
    <source>
        <dbReference type="SAM" id="MobiDB-lite"/>
    </source>
</evidence>
<evidence type="ECO:0000256" key="1">
    <source>
        <dbReference type="ARBA" id="ARBA00004496"/>
    </source>
</evidence>
<organism evidence="6 7">
    <name type="scientific">Biomphalaria glabrata</name>
    <name type="common">Bloodfluke planorb</name>
    <name type="synonym">Freshwater snail</name>
    <dbReference type="NCBI Taxonomy" id="6526"/>
    <lineage>
        <taxon>Eukaryota</taxon>
        <taxon>Metazoa</taxon>
        <taxon>Spiralia</taxon>
        <taxon>Lophotrochozoa</taxon>
        <taxon>Mollusca</taxon>
        <taxon>Gastropoda</taxon>
        <taxon>Heterobranchia</taxon>
        <taxon>Euthyneura</taxon>
        <taxon>Panpulmonata</taxon>
        <taxon>Hygrophila</taxon>
        <taxon>Lymnaeoidea</taxon>
        <taxon>Planorbidae</taxon>
        <taxon>Biomphalaria</taxon>
    </lineage>
</organism>
<evidence type="ECO:0000313" key="7">
    <source>
        <dbReference type="RefSeq" id="XP_055899521.1"/>
    </source>
</evidence>
<dbReference type="Pfam" id="PF16218">
    <property type="entry name" value="Peptidase_C101"/>
    <property type="match status" value="1"/>
</dbReference>
<dbReference type="GeneID" id="106076141"/>
<evidence type="ECO:0000256" key="3">
    <source>
        <dbReference type="ARBA" id="ARBA00022490"/>
    </source>
</evidence>
<feature type="region of interest" description="Disordered" evidence="4">
    <location>
        <begin position="354"/>
        <end position="439"/>
    </location>
</feature>
<sequence>MEVGRGLERRSFQSSAAASPWQATVPTVCVRAKVVQRQPESLALLPISWDIVLSIYRELLRLIKDLPFKRKLIVCIVYRGSKFRVDLGEVKAAGVVCLIGLGLSLGTLLLYKLYFRIIVPFLNSVWDTKGRNSLIDDEYTLYLESSDSEVDTMGGNSHSKKSIPSVYYSPGYGVSLGSRPPTLDVDLGDLKEGIRLRPRKSHRQKSPSPASDKDSAIGGVVGSEMSQSMYSENSTNRDSFYSTAESGYDEFGYLDDYRSASKLSSSLKENHSPSSLKERNLNMLYRAHHGYDAGLNSIGHSMKPGLDTLSDCSSERSGIVSSRSYQSSAGSSSRDVTVRTNVDPLVEKYAAELSGRTGSRLSQNSQDKSSYSLPNNKVLSPIENTGVLSPHSDSTSYSPKIVSTESSPCHRKNLQRFGKGGSPFRSLHHTRPQHGPNSEDWDYDPSLDASESIQSFSSNDIDWDNDLDSRERMSILPELPDSNDPDEEFKKSLIHRIQQWSDFADEYQKSRSPTPDVPQMKFIRRSRSLDRHLGDPSSVLISEAAQIVAAAKTTVIEPTTEKNLESLEYELHDIQGEFESITSKLHELIENVQQPTSSKPHASDGPHRVQSRPKPIDSKMRTRWEHVPSSVCSDSEGRSSRASSVEYAWDLAEYSHNRQRSDSCVSKEMNIDVAMGGFTEDVSIMNIFEPVVIADYAEEQWKGNTDKAKTVKEGYSKIPRLLSCHRMCVIRGDNYCALRSVLFQVLANGQRVTQHWSGIIGIMDSLHKMHGDPTVALSNWTFANRLPDHCEDKLGSLCKCALSLYATIEEVCTLTSHEERVARTISVLNTNETLDLELMEGLKAMMLIELFKLRRRIDDEEDVPIFAHLLFARDSSMTLSDFLKNHLNCVGDTGGLEQVELCLLGQALGIQIRVLRLSQSGQEDFDCLFPDDAPAEWPVVSLIAEDDRHYNVPLP</sequence>
<keyword evidence="5" id="KW-0472">Membrane</keyword>
<evidence type="ECO:0000256" key="5">
    <source>
        <dbReference type="SAM" id="Phobius"/>
    </source>
</evidence>
<feature type="transmembrane region" description="Helical" evidence="5">
    <location>
        <begin position="92"/>
        <end position="114"/>
    </location>
</feature>
<feature type="region of interest" description="Disordered" evidence="4">
    <location>
        <begin position="194"/>
        <end position="219"/>
    </location>
</feature>
<dbReference type="InterPro" id="IPR023235">
    <property type="entry name" value="FAM105"/>
</dbReference>
<dbReference type="PANTHER" id="PTHR33662:SF1">
    <property type="entry name" value="INACTIVE UBIQUITIN THIOESTERASE OTULINL"/>
    <property type="match status" value="1"/>
</dbReference>
<comment type="subcellular location">
    <subcellularLocation>
        <location evidence="1">Cytoplasm</location>
    </subcellularLocation>
</comment>
<keyword evidence="5" id="KW-1133">Transmembrane helix</keyword>
<dbReference type="PRINTS" id="PR02055">
    <property type="entry name" value="PROTEINF105"/>
</dbReference>
<keyword evidence="6" id="KW-1185">Reference proteome</keyword>
<proteinExistence type="inferred from homology"/>
<protein>
    <submittedName>
        <fullName evidence="7">Uncharacterized protein LOC106076141 isoform X1</fullName>
    </submittedName>
</protein>
<evidence type="ECO:0000256" key="2">
    <source>
        <dbReference type="ARBA" id="ARBA00010267"/>
    </source>
</evidence>
<accession>A0A9W3BJ24</accession>
<dbReference type="OMA" id="VMERYGP"/>
<dbReference type="AlphaFoldDB" id="A0A9W3BJ24"/>
<evidence type="ECO:0000313" key="6">
    <source>
        <dbReference type="Proteomes" id="UP001165740"/>
    </source>
</evidence>
<dbReference type="GO" id="GO:0005737">
    <property type="term" value="C:cytoplasm"/>
    <property type="evidence" value="ECO:0007669"/>
    <property type="project" value="UniProtKB-SubCell"/>
</dbReference>
<keyword evidence="5" id="KW-0812">Transmembrane</keyword>
<feature type="region of interest" description="Disordered" evidence="4">
    <location>
        <begin position="320"/>
        <end position="339"/>
    </location>
</feature>
<dbReference type="RefSeq" id="XP_055899521.1">
    <property type="nucleotide sequence ID" value="XM_056043546.1"/>
</dbReference>
<dbReference type="PANTHER" id="PTHR33662">
    <property type="entry name" value="OTU DEUBIQUITINASE WITH LINEAR LINKAGE-SPECIFICITY A-RELATED"/>
    <property type="match status" value="1"/>
</dbReference>
<feature type="compositionally biased region" description="Basic residues" evidence="4">
    <location>
        <begin position="196"/>
        <end position="205"/>
    </location>
</feature>
<feature type="compositionally biased region" description="Basic and acidic residues" evidence="4">
    <location>
        <begin position="614"/>
        <end position="626"/>
    </location>
</feature>
<keyword evidence="3" id="KW-0963">Cytoplasm</keyword>
<name>A0A9W3BJ24_BIOGL</name>
<gene>
    <name evidence="7" type="primary">LOC106076141</name>
</gene>